<evidence type="ECO:0000256" key="4">
    <source>
        <dbReference type="ARBA" id="ARBA00022692"/>
    </source>
</evidence>
<protein>
    <submittedName>
        <fullName evidence="11">ABC transporter, permease protein 2 (Cluster 5, nickel/peptides/opines)</fullName>
    </submittedName>
</protein>
<evidence type="ECO:0000256" key="1">
    <source>
        <dbReference type="ARBA" id="ARBA00004651"/>
    </source>
</evidence>
<feature type="transmembrane region" description="Helical" evidence="9">
    <location>
        <begin position="485"/>
        <end position="508"/>
    </location>
</feature>
<feature type="transmembrane region" description="Helical" evidence="9">
    <location>
        <begin position="78"/>
        <end position="99"/>
    </location>
</feature>
<dbReference type="GO" id="GO:0055085">
    <property type="term" value="P:transmembrane transport"/>
    <property type="evidence" value="ECO:0007669"/>
    <property type="project" value="InterPro"/>
</dbReference>
<dbReference type="GO" id="GO:0015833">
    <property type="term" value="P:peptide transport"/>
    <property type="evidence" value="ECO:0007669"/>
    <property type="project" value="UniProtKB-KW"/>
</dbReference>
<evidence type="ECO:0000256" key="3">
    <source>
        <dbReference type="ARBA" id="ARBA00022475"/>
    </source>
</evidence>
<dbReference type="Gene3D" id="1.10.3720.10">
    <property type="entry name" value="MetI-like"/>
    <property type="match status" value="1"/>
</dbReference>
<feature type="transmembrane region" description="Helical" evidence="9">
    <location>
        <begin position="205"/>
        <end position="232"/>
    </location>
</feature>
<feature type="transmembrane region" description="Helical" evidence="9">
    <location>
        <begin position="436"/>
        <end position="460"/>
    </location>
</feature>
<dbReference type="InterPro" id="IPR050366">
    <property type="entry name" value="BP-dependent_transpt_permease"/>
</dbReference>
<keyword evidence="2" id="KW-0813">Transport</keyword>
<dbReference type="InterPro" id="IPR035906">
    <property type="entry name" value="MetI-like_sf"/>
</dbReference>
<feature type="transmembrane region" description="Helical" evidence="9">
    <location>
        <begin position="20"/>
        <end position="42"/>
    </location>
</feature>
<reference evidence="11" key="1">
    <citation type="submission" date="2018-06" db="EMBL/GenBank/DDBJ databases">
        <authorList>
            <person name="Zhirakovskaya E."/>
        </authorList>
    </citation>
    <scope>NUCLEOTIDE SEQUENCE</scope>
</reference>
<keyword evidence="5" id="KW-0571">Peptide transport</keyword>
<dbReference type="PANTHER" id="PTHR43386">
    <property type="entry name" value="OLIGOPEPTIDE TRANSPORT SYSTEM PERMEASE PROTEIN APPC"/>
    <property type="match status" value="1"/>
</dbReference>
<feature type="transmembrane region" description="Helical" evidence="9">
    <location>
        <begin position="337"/>
        <end position="359"/>
    </location>
</feature>
<evidence type="ECO:0000259" key="10">
    <source>
        <dbReference type="PROSITE" id="PS50928"/>
    </source>
</evidence>
<dbReference type="CDD" id="cd06261">
    <property type="entry name" value="TM_PBP2"/>
    <property type="match status" value="1"/>
</dbReference>
<gene>
    <name evidence="11" type="ORF">MNBD_GAMMA12-122</name>
</gene>
<keyword evidence="8 9" id="KW-0472">Membrane</keyword>
<feature type="domain" description="ABC transmembrane type-1" evidence="10">
    <location>
        <begin position="299"/>
        <end position="508"/>
    </location>
</feature>
<organism evidence="11">
    <name type="scientific">hydrothermal vent metagenome</name>
    <dbReference type="NCBI Taxonomy" id="652676"/>
    <lineage>
        <taxon>unclassified sequences</taxon>
        <taxon>metagenomes</taxon>
        <taxon>ecological metagenomes</taxon>
    </lineage>
</organism>
<dbReference type="PANTHER" id="PTHR43386:SF24">
    <property type="entry name" value="OLIGOPEPTIDE TRANSPORT SYSTEM PERMEASE PROTEIN AMID"/>
    <property type="match status" value="1"/>
</dbReference>
<dbReference type="PROSITE" id="PS50928">
    <property type="entry name" value="ABC_TM1"/>
    <property type="match status" value="1"/>
</dbReference>
<name>A0A3B0Y3R4_9ZZZZ</name>
<keyword evidence="4 9" id="KW-0812">Transmembrane</keyword>
<dbReference type="GO" id="GO:0015031">
    <property type="term" value="P:protein transport"/>
    <property type="evidence" value="ECO:0007669"/>
    <property type="project" value="UniProtKB-KW"/>
</dbReference>
<dbReference type="EMBL" id="UOFL01000058">
    <property type="protein sequence ID" value="VAW74331.1"/>
    <property type="molecule type" value="Genomic_DNA"/>
</dbReference>
<evidence type="ECO:0000256" key="7">
    <source>
        <dbReference type="ARBA" id="ARBA00022989"/>
    </source>
</evidence>
<evidence type="ECO:0000256" key="9">
    <source>
        <dbReference type="SAM" id="Phobius"/>
    </source>
</evidence>
<evidence type="ECO:0000256" key="5">
    <source>
        <dbReference type="ARBA" id="ARBA00022856"/>
    </source>
</evidence>
<dbReference type="GO" id="GO:0005886">
    <property type="term" value="C:plasma membrane"/>
    <property type="evidence" value="ECO:0007669"/>
    <property type="project" value="UniProtKB-SubCell"/>
</dbReference>
<accession>A0A3B0Y3R4</accession>
<keyword evidence="3" id="KW-1003">Cell membrane</keyword>
<comment type="subcellular location">
    <subcellularLocation>
        <location evidence="1">Cell membrane</location>
        <topology evidence="1">Multi-pass membrane protein</topology>
    </subcellularLocation>
</comment>
<evidence type="ECO:0000256" key="8">
    <source>
        <dbReference type="ARBA" id="ARBA00023136"/>
    </source>
</evidence>
<evidence type="ECO:0000256" key="6">
    <source>
        <dbReference type="ARBA" id="ARBA00022927"/>
    </source>
</evidence>
<dbReference type="SUPFAM" id="SSF161098">
    <property type="entry name" value="MetI-like"/>
    <property type="match status" value="1"/>
</dbReference>
<feature type="transmembrane region" description="Helical" evidence="9">
    <location>
        <begin position="48"/>
        <end position="66"/>
    </location>
</feature>
<feature type="transmembrane region" description="Helical" evidence="9">
    <location>
        <begin position="299"/>
        <end position="325"/>
    </location>
</feature>
<sequence>MEAIQATEKVQQKFWWSKAAIIIVSIIIALVGVPLICGVKASYLYTDILFFILIFVLILSIAYIRTQAHLSNAWKQVFSNKVAMISVVILLSYIFIATLDSLHFKVPLKISPSQKNVPLQVNYAPIESALDLLLLPVRQTVNAKGESVLFPLKLKDERTYSAPMATHAYAKETINLGKGKVKRIYPRLKYGGKHLQPSQSKGLDILLKILTGVLVATFVWSVLVVFLVLILNRFNYHLVLPDLKKLFRGDFEIPWNVAAWTLLVILLFSFSLYWLSFYYHVFGTDKVGEDTLYQAVKSIRTGIIIGTLTTLVMLPFAVFLGIAAGYFKGWVDDMIQYLYTTLSSIPGVLLIAASVLMIQVYIDNSGVQYTDTVKGDVKLLALCVILGITSWTSLCRLLRGESLRIREVEYIQAAQAFGVHDMTIIKRHIIPNIMHLVLIVVVLDFSGLVLAEAVLSYIGIGVDAKMNSWGNMINGARLEMARDPMVWWSLVAAMSFMFTLVLAANMFSDAVRDAFDPRLRTG</sequence>
<feature type="transmembrane region" description="Helical" evidence="9">
    <location>
        <begin position="253"/>
        <end position="279"/>
    </location>
</feature>
<keyword evidence="6" id="KW-0653">Protein transport</keyword>
<dbReference type="Pfam" id="PF00528">
    <property type="entry name" value="BPD_transp_1"/>
    <property type="match status" value="1"/>
</dbReference>
<evidence type="ECO:0000313" key="11">
    <source>
        <dbReference type="EMBL" id="VAW74331.1"/>
    </source>
</evidence>
<dbReference type="AlphaFoldDB" id="A0A3B0Y3R4"/>
<dbReference type="InterPro" id="IPR000515">
    <property type="entry name" value="MetI-like"/>
</dbReference>
<proteinExistence type="predicted"/>
<evidence type="ECO:0000256" key="2">
    <source>
        <dbReference type="ARBA" id="ARBA00022448"/>
    </source>
</evidence>
<feature type="transmembrane region" description="Helical" evidence="9">
    <location>
        <begin position="379"/>
        <end position="398"/>
    </location>
</feature>
<keyword evidence="7 9" id="KW-1133">Transmembrane helix</keyword>